<name>A0AAV6UP81_9ARAC</name>
<protein>
    <submittedName>
        <fullName evidence="1">Uncharacterized protein</fullName>
    </submittedName>
</protein>
<reference evidence="1 2" key="1">
    <citation type="journal article" date="2022" name="Nat. Ecol. Evol.">
        <title>A masculinizing supergene underlies an exaggerated male reproductive morph in a spider.</title>
        <authorList>
            <person name="Hendrickx F."/>
            <person name="De Corte Z."/>
            <person name="Sonet G."/>
            <person name="Van Belleghem S.M."/>
            <person name="Kostlbacher S."/>
            <person name="Vangestel C."/>
        </authorList>
    </citation>
    <scope>NUCLEOTIDE SEQUENCE [LARGE SCALE GENOMIC DNA]</scope>
    <source>
        <strain evidence="1">W744_W776</strain>
    </source>
</reference>
<dbReference type="AlphaFoldDB" id="A0AAV6UP81"/>
<evidence type="ECO:0000313" key="2">
    <source>
        <dbReference type="Proteomes" id="UP000827092"/>
    </source>
</evidence>
<dbReference type="Proteomes" id="UP000827092">
    <property type="component" value="Unassembled WGS sequence"/>
</dbReference>
<dbReference type="GO" id="GO:0008237">
    <property type="term" value="F:metallopeptidase activity"/>
    <property type="evidence" value="ECO:0007669"/>
    <property type="project" value="InterPro"/>
</dbReference>
<comment type="caution">
    <text evidence="1">The sequence shown here is derived from an EMBL/GenBank/DDBJ whole genome shotgun (WGS) entry which is preliminary data.</text>
</comment>
<gene>
    <name evidence="1" type="ORF">JTE90_019772</name>
</gene>
<dbReference type="EMBL" id="JAFNEN010000334">
    <property type="protein sequence ID" value="KAG8185518.1"/>
    <property type="molecule type" value="Genomic_DNA"/>
</dbReference>
<organism evidence="1 2">
    <name type="scientific">Oedothorax gibbosus</name>
    <dbReference type="NCBI Taxonomy" id="931172"/>
    <lineage>
        <taxon>Eukaryota</taxon>
        <taxon>Metazoa</taxon>
        <taxon>Ecdysozoa</taxon>
        <taxon>Arthropoda</taxon>
        <taxon>Chelicerata</taxon>
        <taxon>Arachnida</taxon>
        <taxon>Araneae</taxon>
        <taxon>Araneomorphae</taxon>
        <taxon>Entelegynae</taxon>
        <taxon>Araneoidea</taxon>
        <taxon>Linyphiidae</taxon>
        <taxon>Erigoninae</taxon>
        <taxon>Oedothorax</taxon>
    </lineage>
</organism>
<dbReference type="InterPro" id="IPR024079">
    <property type="entry name" value="MetalloPept_cat_dom_sf"/>
</dbReference>
<dbReference type="Gene3D" id="3.40.390.10">
    <property type="entry name" value="Collagenase (Catalytic Domain)"/>
    <property type="match status" value="1"/>
</dbReference>
<keyword evidence="2" id="KW-1185">Reference proteome</keyword>
<dbReference type="SUPFAM" id="SSF55486">
    <property type="entry name" value="Metalloproteases ('zincins'), catalytic domain"/>
    <property type="match status" value="1"/>
</dbReference>
<sequence>MEIIDITYPFILVKELAAVSAQFPEGKPCSHPSTGMEFNFNKLPPTQNILYNNFDHNSIMINGNDAFSKNGQPTIVSKNGQALLNPFEKEWIN</sequence>
<evidence type="ECO:0000313" key="1">
    <source>
        <dbReference type="EMBL" id="KAG8185518.1"/>
    </source>
</evidence>
<accession>A0AAV6UP81</accession>
<proteinExistence type="predicted"/>